<evidence type="ECO:0000256" key="22">
    <source>
        <dbReference type="SAM" id="SignalP"/>
    </source>
</evidence>
<dbReference type="PANTHER" id="PTHR11506">
    <property type="entry name" value="LYSOSOME-ASSOCIATED MEMBRANE GLYCOPROTEIN"/>
    <property type="match status" value="1"/>
</dbReference>
<dbReference type="PROSITE" id="PS51407">
    <property type="entry name" value="LAMP_3"/>
    <property type="match status" value="1"/>
</dbReference>
<protein>
    <recommendedName>
        <fullName evidence="18">Lysosome-associated membrane glycoprotein 5</fullName>
    </recommendedName>
    <alternativeName>
        <fullName evidence="19">Lysosome-associated membrane protein 5</fullName>
    </alternativeName>
</protein>
<evidence type="ECO:0000256" key="1">
    <source>
        <dbReference type="ARBA" id="ARBA00004151"/>
    </source>
</evidence>
<feature type="region of interest" description="Disordered" evidence="21">
    <location>
        <begin position="45"/>
        <end position="138"/>
    </location>
</feature>
<evidence type="ECO:0000256" key="8">
    <source>
        <dbReference type="ARBA" id="ARBA00022753"/>
    </source>
</evidence>
<feature type="compositionally biased region" description="Pro residues" evidence="21">
    <location>
        <begin position="112"/>
        <end position="133"/>
    </location>
</feature>
<keyword evidence="13" id="KW-0966">Cell projection</keyword>
<dbReference type="KEGG" id="dpl:KGM_201886"/>
<keyword evidence="11 20" id="KW-0472">Membrane</keyword>
<dbReference type="InterPro" id="IPR048528">
    <property type="entry name" value="Lamp2-like_luminal"/>
</dbReference>
<comment type="similarity">
    <text evidence="5 20">Belongs to the LAMP family.</text>
</comment>
<evidence type="ECO:0000256" key="16">
    <source>
        <dbReference type="ARBA" id="ARBA00053950"/>
    </source>
</evidence>
<evidence type="ECO:0000256" key="10">
    <source>
        <dbReference type="ARBA" id="ARBA00023018"/>
    </source>
</evidence>
<comment type="caution">
    <text evidence="20">Lacks conserved residue(s) required for the propagation of feature annotation.</text>
</comment>
<dbReference type="EMBL" id="AGBW02010580">
    <property type="protein sequence ID" value="OWR48244.1"/>
    <property type="molecule type" value="Genomic_DNA"/>
</dbReference>
<feature type="chain" id="PRO_5012849400" description="Lysosome-associated membrane glycoprotein 5" evidence="22">
    <location>
        <begin position="23"/>
        <end position="464"/>
    </location>
</feature>
<feature type="compositionally biased region" description="Pro residues" evidence="21">
    <location>
        <begin position="258"/>
        <end position="279"/>
    </location>
</feature>
<evidence type="ECO:0000256" key="19">
    <source>
        <dbReference type="ARBA" id="ARBA00076257"/>
    </source>
</evidence>
<keyword evidence="6 20" id="KW-0812">Transmembrane</keyword>
<dbReference type="AlphaFoldDB" id="A0A212F3E3"/>
<evidence type="ECO:0000256" key="13">
    <source>
        <dbReference type="ARBA" id="ARBA00023273"/>
    </source>
</evidence>
<dbReference type="InParanoid" id="A0A212F3E3"/>
<dbReference type="Proteomes" id="UP000007151">
    <property type="component" value="Unassembled WGS sequence"/>
</dbReference>
<evidence type="ECO:0000256" key="9">
    <source>
        <dbReference type="ARBA" id="ARBA00022989"/>
    </source>
</evidence>
<comment type="function">
    <text evidence="16">Plays a role in short-term synaptic plasticity in a subset of GABAergic neurons in the brain.</text>
</comment>
<evidence type="ECO:0000256" key="7">
    <source>
        <dbReference type="ARBA" id="ARBA00022729"/>
    </source>
</evidence>
<sequence length="464" mass="48874">MIRLRFYLVWAVVCSSMVFCQGSLTPPKPVVIPVPVPSLAASPAVSSAASEEPKISTEIISTTTKPSSEPEPTTTTPTTPPTTTSTTPSTTTPTTPPTTPPTTTPTPTTTTPTPPPTPPPAPTPAPGPLPPPQQGTWSWTDKNNVTCILIKFAAQLNVTYPIDNSCQGSLTPPKPVVIPVPVPSLAASPAVSSAASEEPKISTEIISTTTKPSSEPEPTTTTPTTPPTTTSTTPSTTTPTTPPTTPPTTTPTPTTTTPTPPPTPPPAPTPAPGPLPPPQQGTWSWTDKNNVTCILIKFAAQLNVTYPIDNSSSPLGHLVMNVPSTAVVVNGSCDGSQQWVNITWPVWDKPASPMNSMLMVFANNATTKLYSLEHLNLLLMPEVFPNASSEMFVHWQGSTWRTPQATSYRCSPPTQLNLTADAVNQVATLTLTQLQEEAFRTSGNSSQFSALVAVLIFVVCELID</sequence>
<evidence type="ECO:0000256" key="6">
    <source>
        <dbReference type="ARBA" id="ARBA00022692"/>
    </source>
</evidence>
<evidence type="ECO:0000256" key="21">
    <source>
        <dbReference type="SAM" id="MobiDB-lite"/>
    </source>
</evidence>
<feature type="compositionally biased region" description="Pro residues" evidence="21">
    <location>
        <begin position="240"/>
        <end position="250"/>
    </location>
</feature>
<keyword evidence="7 22" id="KW-0732">Signal</keyword>
<dbReference type="InterPro" id="IPR002000">
    <property type="entry name" value="Lysosome-assoc_membr_glycop"/>
</dbReference>
<evidence type="ECO:0000256" key="12">
    <source>
        <dbReference type="ARBA" id="ARBA00023180"/>
    </source>
</evidence>
<gene>
    <name evidence="24" type="ORF">KGM_201886</name>
</gene>
<reference evidence="24 25" key="1">
    <citation type="journal article" date="2011" name="Cell">
        <title>The monarch butterfly genome yields insights into long-distance migration.</title>
        <authorList>
            <person name="Zhan S."/>
            <person name="Merlin C."/>
            <person name="Boore J.L."/>
            <person name="Reppert S.M."/>
        </authorList>
    </citation>
    <scope>NUCLEOTIDE SEQUENCE [LARGE SCALE GENOMIC DNA]</scope>
    <source>
        <strain evidence="24">F-2</strain>
    </source>
</reference>
<keyword evidence="10" id="KW-0770">Synapse</keyword>
<dbReference type="GO" id="GO:0031902">
    <property type="term" value="C:late endosome membrane"/>
    <property type="evidence" value="ECO:0007669"/>
    <property type="project" value="TreeGrafter"/>
</dbReference>
<keyword evidence="12" id="KW-0325">Glycoprotein</keyword>
<dbReference type="STRING" id="278856.A0A212F3E3"/>
<evidence type="ECO:0000256" key="17">
    <source>
        <dbReference type="ARBA" id="ARBA00060492"/>
    </source>
</evidence>
<keyword evidence="25" id="KW-1185">Reference proteome</keyword>
<dbReference type="GO" id="GO:0005765">
    <property type="term" value="C:lysosomal membrane"/>
    <property type="evidence" value="ECO:0007669"/>
    <property type="project" value="TreeGrafter"/>
</dbReference>
<name>A0A212F3E3_DANPL</name>
<comment type="caution">
    <text evidence="24">The sequence shown here is derived from an EMBL/GenBank/DDBJ whole genome shotgun (WGS) entry which is preliminary data.</text>
</comment>
<dbReference type="GO" id="GO:0005886">
    <property type="term" value="C:plasma membrane"/>
    <property type="evidence" value="ECO:0007669"/>
    <property type="project" value="UniProtKB-SubCell"/>
</dbReference>
<evidence type="ECO:0000256" key="15">
    <source>
        <dbReference type="ARBA" id="ARBA00029428"/>
    </source>
</evidence>
<feature type="domain" description="Lysosome-associated membrane glycoprotein 2-like luminal" evidence="23">
    <location>
        <begin position="278"/>
        <end position="426"/>
    </location>
</feature>
<evidence type="ECO:0000256" key="11">
    <source>
        <dbReference type="ARBA" id="ARBA00023136"/>
    </source>
</evidence>
<evidence type="ECO:0000313" key="24">
    <source>
        <dbReference type="EMBL" id="OWR48244.1"/>
    </source>
</evidence>
<dbReference type="GO" id="GO:0072594">
    <property type="term" value="P:establishment of protein localization to organelle"/>
    <property type="evidence" value="ECO:0007669"/>
    <property type="project" value="TreeGrafter"/>
</dbReference>
<dbReference type="PRINTS" id="PR01217">
    <property type="entry name" value="PRICHEXTENSN"/>
</dbReference>
<dbReference type="eggNOG" id="KOG4818">
    <property type="taxonomic scope" value="Eukaryota"/>
</dbReference>
<feature type="signal peptide" evidence="22">
    <location>
        <begin position="1"/>
        <end position="22"/>
    </location>
</feature>
<dbReference type="PANTHER" id="PTHR11506:SF35">
    <property type="entry name" value="LYSOSOME-ASSOCIATED MEMBRANE GLYCOPROTEIN 5"/>
    <property type="match status" value="1"/>
</dbReference>
<feature type="compositionally biased region" description="Pro residues" evidence="21">
    <location>
        <begin position="94"/>
        <end position="104"/>
    </location>
</feature>
<feature type="compositionally biased region" description="Low complexity" evidence="21">
    <location>
        <begin position="207"/>
        <end position="239"/>
    </location>
</feature>
<evidence type="ECO:0000256" key="14">
    <source>
        <dbReference type="ARBA" id="ARBA00023329"/>
    </source>
</evidence>
<keyword evidence="9" id="KW-1133">Transmembrane helix</keyword>
<evidence type="ECO:0000313" key="25">
    <source>
        <dbReference type="Proteomes" id="UP000007151"/>
    </source>
</evidence>
<evidence type="ECO:0000256" key="20">
    <source>
        <dbReference type="PROSITE-ProRule" id="PRU00740"/>
    </source>
</evidence>
<evidence type="ECO:0000256" key="5">
    <source>
        <dbReference type="ARBA" id="ARBA00009644"/>
    </source>
</evidence>
<organism evidence="24 25">
    <name type="scientific">Danaus plexippus plexippus</name>
    <dbReference type="NCBI Taxonomy" id="278856"/>
    <lineage>
        <taxon>Eukaryota</taxon>
        <taxon>Metazoa</taxon>
        <taxon>Ecdysozoa</taxon>
        <taxon>Arthropoda</taxon>
        <taxon>Hexapoda</taxon>
        <taxon>Insecta</taxon>
        <taxon>Pterygota</taxon>
        <taxon>Neoptera</taxon>
        <taxon>Endopterygota</taxon>
        <taxon>Lepidoptera</taxon>
        <taxon>Glossata</taxon>
        <taxon>Ditrysia</taxon>
        <taxon>Papilionoidea</taxon>
        <taxon>Nymphalidae</taxon>
        <taxon>Danainae</taxon>
        <taxon>Danaini</taxon>
        <taxon>Danaina</taxon>
        <taxon>Danaus</taxon>
        <taxon>Danaus</taxon>
    </lineage>
</organism>
<dbReference type="Pfam" id="PF01299">
    <property type="entry name" value="Lamp2-like_luminal"/>
    <property type="match status" value="1"/>
</dbReference>
<accession>A0A212F3E3</accession>
<feature type="region of interest" description="Disordered" evidence="21">
    <location>
        <begin position="191"/>
        <end position="284"/>
    </location>
</feature>
<proteinExistence type="inferred from homology"/>
<evidence type="ECO:0000256" key="18">
    <source>
        <dbReference type="ARBA" id="ARBA00074379"/>
    </source>
</evidence>
<dbReference type="Gene3D" id="2.40.160.110">
    <property type="match status" value="1"/>
</dbReference>
<evidence type="ECO:0000256" key="2">
    <source>
        <dbReference type="ARBA" id="ARBA00004158"/>
    </source>
</evidence>
<comment type="subcellular location">
    <subcellularLocation>
        <location evidence="4">Cell projection</location>
        <location evidence="4">Dendrite</location>
    </subcellularLocation>
    <subcellularLocation>
        <location evidence="17">Cell projection</location>
        <location evidence="17">Growth cone membrane</location>
        <topology evidence="17">Single-pass type I membrane protein</topology>
    </subcellularLocation>
    <subcellularLocation>
        <location evidence="15">Cytoplasmic vesicle</location>
        <location evidence="15">Secretory vesicle</location>
        <location evidence="15">Synaptic vesicle membrane</location>
        <topology evidence="15">Single-pass type I membrane protein</topology>
    </subcellularLocation>
    <subcellularLocation>
        <location evidence="2">Early endosome membrane</location>
        <topology evidence="2">Single-pass type I membrane protein</topology>
    </subcellularLocation>
    <subcellularLocation>
        <location evidence="1">Endoplasmic reticulum-Golgi intermediate compartment membrane</location>
        <topology evidence="1">Single-pass type I membrane protein</topology>
    </subcellularLocation>
    <subcellularLocation>
        <location evidence="20">Membrane</location>
        <topology evidence="20">Single-pass type I membrane protein</topology>
    </subcellularLocation>
    <subcellularLocation>
        <location evidence="3">Recycling endosome</location>
    </subcellularLocation>
</comment>
<evidence type="ECO:0000256" key="3">
    <source>
        <dbReference type="ARBA" id="ARBA00004172"/>
    </source>
</evidence>
<feature type="compositionally biased region" description="Low complexity" evidence="21">
    <location>
        <begin position="61"/>
        <end position="93"/>
    </location>
</feature>
<evidence type="ECO:0000259" key="23">
    <source>
        <dbReference type="Pfam" id="PF01299"/>
    </source>
</evidence>
<keyword evidence="14" id="KW-0968">Cytoplasmic vesicle</keyword>
<keyword evidence="8" id="KW-0967">Endosome</keyword>
<evidence type="ECO:0000256" key="4">
    <source>
        <dbReference type="ARBA" id="ARBA00004279"/>
    </source>
</evidence>